<feature type="transmembrane region" description="Helical" evidence="18">
    <location>
        <begin position="33"/>
        <end position="54"/>
    </location>
</feature>
<evidence type="ECO:0000256" key="15">
    <source>
        <dbReference type="ARBA" id="ARBA00049322"/>
    </source>
</evidence>
<feature type="transmembrane region" description="Helical" evidence="18">
    <location>
        <begin position="80"/>
        <end position="99"/>
    </location>
</feature>
<feature type="transmembrane region" description="Helical" evidence="18">
    <location>
        <begin position="119"/>
        <end position="139"/>
    </location>
</feature>
<dbReference type="InterPro" id="IPR006838">
    <property type="entry name" value="ADTRP_AIG1"/>
</dbReference>
<dbReference type="Proteomes" id="UP001652582">
    <property type="component" value="Chromosome 18"/>
</dbReference>
<comment type="catalytic activity">
    <reaction evidence="12">
        <text>9-(9Z-octadecenoyloxy)-octadecanoate + H2O = 9-hydroxy-octadecanoate + (9Z)-octadecenoate + H(+)</text>
        <dbReference type="Rhea" id="RHEA:52048"/>
        <dbReference type="ChEBI" id="CHEBI:15377"/>
        <dbReference type="ChEBI" id="CHEBI:15378"/>
        <dbReference type="ChEBI" id="CHEBI:30823"/>
        <dbReference type="ChEBI" id="CHEBI:136282"/>
        <dbReference type="ChEBI" id="CHEBI:136286"/>
    </reaction>
    <physiologicalReaction direction="left-to-right" evidence="12">
        <dbReference type="Rhea" id="RHEA:52049"/>
    </physiologicalReaction>
</comment>
<comment type="catalytic activity">
    <reaction evidence="16">
        <text>12-(9Z-hexadecenoyloxy)-octadecanoate + H2O = 12-hydroxyoctadecanoate + (9Z)-hexadecenoate + H(+)</text>
        <dbReference type="Rhea" id="RHEA:52072"/>
        <dbReference type="ChEBI" id="CHEBI:15377"/>
        <dbReference type="ChEBI" id="CHEBI:15378"/>
        <dbReference type="ChEBI" id="CHEBI:32372"/>
        <dbReference type="ChEBI" id="CHEBI:84201"/>
        <dbReference type="ChEBI" id="CHEBI:136312"/>
    </reaction>
    <physiologicalReaction direction="left-to-right" evidence="16">
        <dbReference type="Rhea" id="RHEA:52073"/>
    </physiologicalReaction>
</comment>
<comment type="catalytic activity">
    <reaction evidence="7">
        <text>12-hexadecanoyloxy-octadecanoate + H2O = 12-hydroxyoctadecanoate + hexadecanoate + H(+)</text>
        <dbReference type="Rhea" id="RHEA:52056"/>
        <dbReference type="ChEBI" id="CHEBI:7896"/>
        <dbReference type="ChEBI" id="CHEBI:15377"/>
        <dbReference type="ChEBI" id="CHEBI:15378"/>
        <dbReference type="ChEBI" id="CHEBI:83677"/>
        <dbReference type="ChEBI" id="CHEBI:84201"/>
    </reaction>
    <physiologicalReaction direction="left-to-right" evidence="7">
        <dbReference type="Rhea" id="RHEA:52057"/>
    </physiologicalReaction>
</comment>
<dbReference type="RefSeq" id="XP_023948716.2">
    <property type="nucleotide sequence ID" value="XM_024092948.2"/>
</dbReference>
<dbReference type="GO" id="GO:0016020">
    <property type="term" value="C:membrane"/>
    <property type="evidence" value="ECO:0007669"/>
    <property type="project" value="InterPro"/>
</dbReference>
<evidence type="ECO:0000313" key="20">
    <source>
        <dbReference type="RefSeq" id="XP_023948716.2"/>
    </source>
</evidence>
<feature type="compositionally biased region" description="Basic and acidic residues" evidence="17">
    <location>
        <begin position="263"/>
        <end position="277"/>
    </location>
</feature>
<comment type="catalytic activity">
    <reaction evidence="13">
        <text>9-octadecanoyloxy-octadecanoate + H2O = 9-hydroxy-octadecanoate + octadecanoate + H(+)</text>
        <dbReference type="Rhea" id="RHEA:52096"/>
        <dbReference type="ChEBI" id="CHEBI:15377"/>
        <dbReference type="ChEBI" id="CHEBI:15378"/>
        <dbReference type="ChEBI" id="CHEBI:25629"/>
        <dbReference type="ChEBI" id="CHEBI:136286"/>
        <dbReference type="ChEBI" id="CHEBI:136373"/>
    </reaction>
    <physiologicalReaction direction="left-to-right" evidence="13">
        <dbReference type="Rhea" id="RHEA:52097"/>
    </physiologicalReaction>
</comment>
<evidence type="ECO:0000256" key="1">
    <source>
        <dbReference type="ARBA" id="ARBA00000923"/>
    </source>
</evidence>
<dbReference type="AlphaFoldDB" id="A0A6J1NZ05"/>
<evidence type="ECO:0000256" key="13">
    <source>
        <dbReference type="ARBA" id="ARBA00049221"/>
    </source>
</evidence>
<dbReference type="PANTHER" id="PTHR10989">
    <property type="entry name" value="ANDROGEN-INDUCED PROTEIN 1-RELATED"/>
    <property type="match status" value="1"/>
</dbReference>
<dbReference type="Pfam" id="PF04750">
    <property type="entry name" value="Far-17a_AIG1"/>
    <property type="match status" value="1"/>
</dbReference>
<feature type="transmembrane region" description="Helical" evidence="18">
    <location>
        <begin position="224"/>
        <end position="245"/>
    </location>
</feature>
<gene>
    <name evidence="20" type="primary">LOC112053509</name>
</gene>
<evidence type="ECO:0000256" key="11">
    <source>
        <dbReference type="ARBA" id="ARBA00048701"/>
    </source>
</evidence>
<keyword evidence="5 18" id="KW-1133">Transmembrane helix</keyword>
<keyword evidence="4 18" id="KW-0812">Transmembrane</keyword>
<evidence type="ECO:0000313" key="19">
    <source>
        <dbReference type="Proteomes" id="UP001652582"/>
    </source>
</evidence>
<accession>A0A6J1NZ05</accession>
<keyword evidence="6 18" id="KW-0472">Membrane</keyword>
<dbReference type="GO" id="GO:0012505">
    <property type="term" value="C:endomembrane system"/>
    <property type="evidence" value="ECO:0007669"/>
    <property type="project" value="UniProtKB-SubCell"/>
</dbReference>
<comment type="catalytic activity">
    <reaction evidence="15">
        <text>13-(9Z-hexadecenoyloxy)-octadecanoate + H2O = 13-hydroxy-octadecanoate + (9Z)-hexadecenoate + H(+)</text>
        <dbReference type="Rhea" id="RHEA:52076"/>
        <dbReference type="ChEBI" id="CHEBI:15377"/>
        <dbReference type="ChEBI" id="CHEBI:15378"/>
        <dbReference type="ChEBI" id="CHEBI:32372"/>
        <dbReference type="ChEBI" id="CHEBI:136304"/>
        <dbReference type="ChEBI" id="CHEBI:136315"/>
    </reaction>
    <physiologicalReaction direction="left-to-right" evidence="15">
        <dbReference type="Rhea" id="RHEA:52077"/>
    </physiologicalReaction>
</comment>
<comment type="similarity">
    <text evidence="3">Belongs to the AIG1 family.</text>
</comment>
<evidence type="ECO:0000256" key="7">
    <source>
        <dbReference type="ARBA" id="ARBA00047368"/>
    </source>
</evidence>
<comment type="catalytic activity">
    <reaction evidence="1">
        <text>9-(9Z-hexadecenoyloxy)-octadecanoate + H2O = (9Z)-hexadecenoate + 9-hydroxy-octadecanoate + H(+)</text>
        <dbReference type="Rhea" id="RHEA:52068"/>
        <dbReference type="ChEBI" id="CHEBI:15377"/>
        <dbReference type="ChEBI" id="CHEBI:15378"/>
        <dbReference type="ChEBI" id="CHEBI:32372"/>
        <dbReference type="ChEBI" id="CHEBI:136286"/>
        <dbReference type="ChEBI" id="CHEBI:136309"/>
    </reaction>
    <physiologicalReaction direction="left-to-right" evidence="1">
        <dbReference type="Rhea" id="RHEA:52069"/>
    </physiologicalReaction>
</comment>
<evidence type="ECO:0000256" key="9">
    <source>
        <dbReference type="ARBA" id="ARBA00047863"/>
    </source>
</evidence>
<reference evidence="20" key="1">
    <citation type="submission" date="2025-08" db="UniProtKB">
        <authorList>
            <consortium name="RefSeq"/>
        </authorList>
    </citation>
    <scope>IDENTIFICATION</scope>
</reference>
<comment type="catalytic activity">
    <reaction evidence="11">
        <text>12-(9Z-octadecenoyloxy)-octadecanoate + H2O = 12-hydroxyoctadecanoate + (9Z)-octadecenoate + H(+)</text>
        <dbReference type="Rhea" id="RHEA:52060"/>
        <dbReference type="ChEBI" id="CHEBI:15377"/>
        <dbReference type="ChEBI" id="CHEBI:15378"/>
        <dbReference type="ChEBI" id="CHEBI:30823"/>
        <dbReference type="ChEBI" id="CHEBI:84201"/>
        <dbReference type="ChEBI" id="CHEBI:136302"/>
    </reaction>
    <physiologicalReaction direction="left-to-right" evidence="11">
        <dbReference type="Rhea" id="RHEA:52061"/>
    </physiologicalReaction>
</comment>
<evidence type="ECO:0000256" key="2">
    <source>
        <dbReference type="ARBA" id="ARBA00004127"/>
    </source>
</evidence>
<sequence length="314" mass="37133">MEELWKDSNIFYNVLCFLITENEKLFDRSDAILYWRTVFHIMGILHHVYIGLFAKGLNIQNHPHPDIRILHTYGPGYLTGWNFTFQTIFLGLSLVNDVLEWLDKQSSSLGTKIKYWRDVIFCGMVLPFTMFVSGMFWTVYAIDRELVFPKIYDSVVPWWFNHCVHTNIMVVLLVETLLQARRHPTNRRLEMILFWSVALSYAVVYYTIYFVTDRWLYQVFGVMNWWQVCLYQLFIWAITYVFYIIQFPINRLVHGAEPTIDNNEEKDPVDDKVHDNGRSLNPEENGKVAADGLPGDSWSLKFRSIKNNTENSRL</sequence>
<evidence type="ECO:0000256" key="5">
    <source>
        <dbReference type="ARBA" id="ARBA00022989"/>
    </source>
</evidence>
<dbReference type="GeneID" id="112053509"/>
<name>A0A6J1NZ05_BICAN</name>
<evidence type="ECO:0000256" key="17">
    <source>
        <dbReference type="SAM" id="MobiDB-lite"/>
    </source>
</evidence>
<comment type="catalytic activity">
    <reaction evidence="10">
        <text>12-octadecanoyloxy-octadecanoate + H2O = 12-hydroxyoctadecanoate + octadecanoate + H(+)</text>
        <dbReference type="Rhea" id="RHEA:52080"/>
        <dbReference type="ChEBI" id="CHEBI:15377"/>
        <dbReference type="ChEBI" id="CHEBI:15378"/>
        <dbReference type="ChEBI" id="CHEBI:25629"/>
        <dbReference type="ChEBI" id="CHEBI:84201"/>
        <dbReference type="ChEBI" id="CHEBI:136330"/>
    </reaction>
    <physiologicalReaction direction="left-to-right" evidence="10">
        <dbReference type="Rhea" id="RHEA:52081"/>
    </physiologicalReaction>
</comment>
<feature type="transmembrane region" description="Helical" evidence="18">
    <location>
        <begin position="159"/>
        <end position="180"/>
    </location>
</feature>
<feature type="transmembrane region" description="Helical" evidence="18">
    <location>
        <begin position="192"/>
        <end position="212"/>
    </location>
</feature>
<dbReference type="OrthoDB" id="1898221at2759"/>
<feature type="region of interest" description="Disordered" evidence="17">
    <location>
        <begin position="260"/>
        <end position="299"/>
    </location>
</feature>
<organism evidence="19 20">
    <name type="scientific">Bicyclus anynana</name>
    <name type="common">Squinting bush brown butterfly</name>
    <dbReference type="NCBI Taxonomy" id="110368"/>
    <lineage>
        <taxon>Eukaryota</taxon>
        <taxon>Metazoa</taxon>
        <taxon>Ecdysozoa</taxon>
        <taxon>Arthropoda</taxon>
        <taxon>Hexapoda</taxon>
        <taxon>Insecta</taxon>
        <taxon>Pterygota</taxon>
        <taxon>Neoptera</taxon>
        <taxon>Endopterygota</taxon>
        <taxon>Lepidoptera</taxon>
        <taxon>Glossata</taxon>
        <taxon>Ditrysia</taxon>
        <taxon>Papilionoidea</taxon>
        <taxon>Nymphalidae</taxon>
        <taxon>Satyrinae</taxon>
        <taxon>Satyrini</taxon>
        <taxon>Mycalesina</taxon>
        <taxon>Bicyclus</taxon>
    </lineage>
</organism>
<dbReference type="PANTHER" id="PTHR10989:SF16">
    <property type="entry name" value="AT02829P-RELATED"/>
    <property type="match status" value="1"/>
</dbReference>
<dbReference type="KEGG" id="bany:112053509"/>
<evidence type="ECO:0000256" key="16">
    <source>
        <dbReference type="ARBA" id="ARBA00049428"/>
    </source>
</evidence>
<protein>
    <submittedName>
        <fullName evidence="20">Androgen-dependent TFPI-regulating protein isoform X1</fullName>
    </submittedName>
</protein>
<keyword evidence="19" id="KW-1185">Reference proteome</keyword>
<comment type="catalytic activity">
    <reaction evidence="14">
        <text>13-(9Z-octadecenoyloxy)-octadecanoate + H2O = 13-hydroxy-octadecanoate + (9Z)-octadecenoate + H(+)</text>
        <dbReference type="Rhea" id="RHEA:52064"/>
        <dbReference type="ChEBI" id="CHEBI:15377"/>
        <dbReference type="ChEBI" id="CHEBI:15378"/>
        <dbReference type="ChEBI" id="CHEBI:30823"/>
        <dbReference type="ChEBI" id="CHEBI:136303"/>
        <dbReference type="ChEBI" id="CHEBI:136304"/>
    </reaction>
    <physiologicalReaction direction="left-to-right" evidence="14">
        <dbReference type="Rhea" id="RHEA:52065"/>
    </physiologicalReaction>
</comment>
<evidence type="ECO:0000256" key="4">
    <source>
        <dbReference type="ARBA" id="ARBA00022692"/>
    </source>
</evidence>
<evidence type="ECO:0000256" key="10">
    <source>
        <dbReference type="ARBA" id="ARBA00048680"/>
    </source>
</evidence>
<evidence type="ECO:0000256" key="18">
    <source>
        <dbReference type="SAM" id="Phobius"/>
    </source>
</evidence>
<evidence type="ECO:0000256" key="3">
    <source>
        <dbReference type="ARBA" id="ARBA00009300"/>
    </source>
</evidence>
<comment type="catalytic activity">
    <reaction evidence="8">
        <text>13-octadecanoyloxy-octadecanoate + H2O = 13-hydroxy-octadecanoate + octadecanoate + H(+)</text>
        <dbReference type="Rhea" id="RHEA:52084"/>
        <dbReference type="ChEBI" id="CHEBI:15377"/>
        <dbReference type="ChEBI" id="CHEBI:15378"/>
        <dbReference type="ChEBI" id="CHEBI:25629"/>
        <dbReference type="ChEBI" id="CHEBI:136304"/>
        <dbReference type="ChEBI" id="CHEBI:136335"/>
    </reaction>
    <physiologicalReaction direction="left-to-right" evidence="8">
        <dbReference type="Rhea" id="RHEA:52085"/>
    </physiologicalReaction>
</comment>
<comment type="subcellular location">
    <subcellularLocation>
        <location evidence="2">Endomembrane system</location>
        <topology evidence="2">Multi-pass membrane protein</topology>
    </subcellularLocation>
</comment>
<proteinExistence type="inferred from homology"/>
<evidence type="ECO:0000256" key="6">
    <source>
        <dbReference type="ARBA" id="ARBA00023136"/>
    </source>
</evidence>
<evidence type="ECO:0000256" key="12">
    <source>
        <dbReference type="ARBA" id="ARBA00048800"/>
    </source>
</evidence>
<evidence type="ECO:0000256" key="8">
    <source>
        <dbReference type="ARBA" id="ARBA00047427"/>
    </source>
</evidence>
<comment type="catalytic activity">
    <reaction evidence="9">
        <text>9-hexadecanoyloxy-octadecanoate + H2O = 9-hydroxy-octadecanoate + hexadecanoate + H(+)</text>
        <dbReference type="Rhea" id="RHEA:52052"/>
        <dbReference type="ChEBI" id="CHEBI:7896"/>
        <dbReference type="ChEBI" id="CHEBI:15377"/>
        <dbReference type="ChEBI" id="CHEBI:15378"/>
        <dbReference type="ChEBI" id="CHEBI:83670"/>
        <dbReference type="ChEBI" id="CHEBI:136286"/>
    </reaction>
    <physiologicalReaction direction="left-to-right" evidence="9">
        <dbReference type="Rhea" id="RHEA:52053"/>
    </physiologicalReaction>
</comment>
<evidence type="ECO:0000256" key="14">
    <source>
        <dbReference type="ARBA" id="ARBA00049296"/>
    </source>
</evidence>